<evidence type="ECO:0000256" key="2">
    <source>
        <dbReference type="ARBA" id="ARBA00022729"/>
    </source>
</evidence>
<evidence type="ECO:0000256" key="9">
    <source>
        <dbReference type="SAM" id="MobiDB-lite"/>
    </source>
</evidence>
<feature type="compositionally biased region" description="Polar residues" evidence="9">
    <location>
        <begin position="61"/>
        <end position="70"/>
    </location>
</feature>
<keyword evidence="2" id="KW-0732">Signal</keyword>
<dbReference type="EMBL" id="CP043670">
    <property type="protein sequence ID" value="QEP92721.1"/>
    <property type="molecule type" value="Genomic_DNA"/>
</dbReference>
<evidence type="ECO:0000313" key="12">
    <source>
        <dbReference type="Proteomes" id="UP000325096"/>
    </source>
</evidence>
<keyword evidence="6 10" id="KW-0449">Lipoprotein</keyword>
<evidence type="ECO:0000256" key="1">
    <source>
        <dbReference type="ARBA" id="ARBA00004459"/>
    </source>
</evidence>
<reference evidence="12 13" key="1">
    <citation type="submission" date="2019-08" db="EMBL/GenBank/DDBJ databases">
        <title>Emergence of NDM-5-producing hypervirulent Klebsiella pneumoniae from clinical infections.</title>
        <authorList>
            <person name="Shen Z."/>
            <person name="Zhang H."/>
            <person name="Li M."/>
        </authorList>
    </citation>
    <scope>NUCLEOTIDE SEQUENCE [LARGE SCALE GENOMIC DNA]</scope>
    <source>
        <strain evidence="11 13">RJ18-01</strain>
        <strain evidence="10 12">RJ18-06</strain>
    </source>
</reference>
<evidence type="ECO:0000313" key="10">
    <source>
        <dbReference type="EMBL" id="QEP92138.1"/>
    </source>
</evidence>
<feature type="region of interest" description="Disordered" evidence="9">
    <location>
        <begin position="27"/>
        <end position="70"/>
    </location>
</feature>
<accession>A0A5C2LIS3</accession>
<evidence type="ECO:0000256" key="8">
    <source>
        <dbReference type="ARBA" id="ARBA00049730"/>
    </source>
</evidence>
<evidence type="ECO:0000256" key="4">
    <source>
        <dbReference type="ARBA" id="ARBA00023139"/>
    </source>
</evidence>
<evidence type="ECO:0000256" key="7">
    <source>
        <dbReference type="ARBA" id="ARBA00049647"/>
    </source>
</evidence>
<evidence type="ECO:0000256" key="6">
    <source>
        <dbReference type="ARBA" id="ARBA00023288"/>
    </source>
</evidence>
<name>A0A5C2LIS3_KLEPN</name>
<comment type="similarity">
    <text evidence="7">Belongs to the LptM family.</text>
</comment>
<comment type="subcellular location">
    <subcellularLocation>
        <location evidence="1">Cell outer membrane</location>
        <topology evidence="1">Lipid-anchor</topology>
    </subcellularLocation>
</comment>
<keyword evidence="5" id="KW-0998">Cell outer membrane</keyword>
<evidence type="ECO:0000313" key="11">
    <source>
        <dbReference type="EMBL" id="QEP92721.1"/>
    </source>
</evidence>
<dbReference type="NCBIfam" id="NF047847">
    <property type="entry name" value="SS_mature_LptM"/>
    <property type="match status" value="1"/>
</dbReference>
<dbReference type="Proteomes" id="UP000325096">
    <property type="component" value="Chromosome"/>
</dbReference>
<sequence length="83" mass="8711">MKNVFPTLAVLFAIFSLTGCGLKGPLYFPPADKTAPPPTKPVNHGIQSATPDRNDRGDTGGPSQSITNDNVLFRATGVDDAVL</sequence>
<evidence type="ECO:0000313" key="13">
    <source>
        <dbReference type="Proteomes" id="UP000325127"/>
    </source>
</evidence>
<dbReference type="GO" id="GO:0009279">
    <property type="term" value="C:cell outer membrane"/>
    <property type="evidence" value="ECO:0007669"/>
    <property type="project" value="UniProtKB-SubCell"/>
</dbReference>
<evidence type="ECO:0000256" key="3">
    <source>
        <dbReference type="ARBA" id="ARBA00023136"/>
    </source>
</evidence>
<proteinExistence type="inferred from homology"/>
<dbReference type="PROSITE" id="PS51257">
    <property type="entry name" value="PROKAR_LIPOPROTEIN"/>
    <property type="match status" value="1"/>
</dbReference>
<dbReference type="AlphaFoldDB" id="A0A5C2LIS3"/>
<keyword evidence="3" id="KW-0472">Membrane</keyword>
<dbReference type="InterPro" id="IPR032831">
    <property type="entry name" value="LptM_cons"/>
</dbReference>
<dbReference type="Pfam" id="PF13627">
    <property type="entry name" value="LptM_cons"/>
    <property type="match status" value="1"/>
</dbReference>
<organism evidence="10 12">
    <name type="scientific">Klebsiella pneumoniae</name>
    <dbReference type="NCBI Taxonomy" id="573"/>
    <lineage>
        <taxon>Bacteria</taxon>
        <taxon>Pseudomonadati</taxon>
        <taxon>Pseudomonadota</taxon>
        <taxon>Gammaproteobacteria</taxon>
        <taxon>Enterobacterales</taxon>
        <taxon>Enterobacteriaceae</taxon>
        <taxon>Klebsiella/Raoultella group</taxon>
        <taxon>Klebsiella</taxon>
        <taxon>Klebsiella pneumoniae complex</taxon>
    </lineage>
</organism>
<gene>
    <name evidence="11" type="ORF">FZ928_20300</name>
    <name evidence="10" type="ORF">FZ929_15460</name>
</gene>
<dbReference type="EMBL" id="CP043669">
    <property type="protein sequence ID" value="QEP92138.1"/>
    <property type="molecule type" value="Genomic_DNA"/>
</dbReference>
<evidence type="ECO:0000256" key="5">
    <source>
        <dbReference type="ARBA" id="ARBA00023237"/>
    </source>
</evidence>
<protein>
    <recommendedName>
        <fullName evidence="8">LPS-assembly lipoprotein LptM</fullName>
    </recommendedName>
</protein>
<dbReference type="Proteomes" id="UP000325127">
    <property type="component" value="Chromosome"/>
</dbReference>
<keyword evidence="4" id="KW-0564">Palmitate</keyword>